<gene>
    <name evidence="8" type="ORF">CK936_31655</name>
</gene>
<keyword evidence="5" id="KW-1133">Transmembrane helix</keyword>
<evidence type="ECO:0000256" key="3">
    <source>
        <dbReference type="ARBA" id="ARBA00022692"/>
    </source>
</evidence>
<proteinExistence type="predicted"/>
<dbReference type="Pfam" id="PF01569">
    <property type="entry name" value="PAP2"/>
    <property type="match status" value="1"/>
</dbReference>
<dbReference type="InterPro" id="IPR036938">
    <property type="entry name" value="PAP2/HPO_sf"/>
</dbReference>
<dbReference type="PANTHER" id="PTHR14969">
    <property type="entry name" value="SPHINGOSINE-1-PHOSPHATE PHOSPHOHYDROLASE"/>
    <property type="match status" value="1"/>
</dbReference>
<dbReference type="SUPFAM" id="SSF48317">
    <property type="entry name" value="Acid phosphatase/Vanadium-dependent haloperoxidase"/>
    <property type="match status" value="1"/>
</dbReference>
<keyword evidence="2" id="KW-1003">Cell membrane</keyword>
<dbReference type="EMBL" id="NSJV01000595">
    <property type="protein sequence ID" value="PAU45035.1"/>
    <property type="molecule type" value="Genomic_DNA"/>
</dbReference>
<dbReference type="RefSeq" id="WP_095584380.1">
    <property type="nucleotide sequence ID" value="NZ_JAJQQQ010000044.1"/>
</dbReference>
<evidence type="ECO:0000313" key="9">
    <source>
        <dbReference type="Proteomes" id="UP000218944"/>
    </source>
</evidence>
<sequence>MSDLHSTVAKADQRILLSVRRYFADEQSVTAARALSWYGGHATGWLAIGLAGAARDRERCGQWLRATGLVASAHLASMVVKQVVRRPRPQVPGLEPLMKTASKHSFPSSHAASAAAAAVSFGSMMPVLPLRTAAAALCFSRLVVGVHFPSDVVVGAAMGAAVAQAGQRWVALGGRCDG</sequence>
<dbReference type="GO" id="GO:0016787">
    <property type="term" value="F:hydrolase activity"/>
    <property type="evidence" value="ECO:0007669"/>
    <property type="project" value="UniProtKB-KW"/>
</dbReference>
<dbReference type="Gene3D" id="1.20.144.10">
    <property type="entry name" value="Phosphatidic acid phosphatase type 2/haloperoxidase"/>
    <property type="match status" value="1"/>
</dbReference>
<evidence type="ECO:0000256" key="6">
    <source>
        <dbReference type="ARBA" id="ARBA00023136"/>
    </source>
</evidence>
<organism evidence="8 9">
    <name type="scientific">Streptomyces albireticuli</name>
    <dbReference type="NCBI Taxonomy" id="1940"/>
    <lineage>
        <taxon>Bacteria</taxon>
        <taxon>Bacillati</taxon>
        <taxon>Actinomycetota</taxon>
        <taxon>Actinomycetes</taxon>
        <taxon>Kitasatosporales</taxon>
        <taxon>Streptomycetaceae</taxon>
        <taxon>Streptomyces</taxon>
    </lineage>
</organism>
<evidence type="ECO:0000256" key="5">
    <source>
        <dbReference type="ARBA" id="ARBA00022989"/>
    </source>
</evidence>
<accession>A0A2A2D0J5</accession>
<evidence type="ECO:0000256" key="4">
    <source>
        <dbReference type="ARBA" id="ARBA00022801"/>
    </source>
</evidence>
<dbReference type="Proteomes" id="UP000218944">
    <property type="component" value="Unassembled WGS sequence"/>
</dbReference>
<keyword evidence="3" id="KW-0812">Transmembrane</keyword>
<name>A0A2A2D0J5_9ACTN</name>
<comment type="caution">
    <text evidence="8">The sequence shown here is derived from an EMBL/GenBank/DDBJ whole genome shotgun (WGS) entry which is preliminary data.</text>
</comment>
<keyword evidence="4" id="KW-0378">Hydrolase</keyword>
<evidence type="ECO:0000256" key="1">
    <source>
        <dbReference type="ARBA" id="ARBA00004651"/>
    </source>
</evidence>
<evidence type="ECO:0000313" key="8">
    <source>
        <dbReference type="EMBL" id="PAU45035.1"/>
    </source>
</evidence>
<dbReference type="InterPro" id="IPR000326">
    <property type="entry name" value="PAP2/HPO"/>
</dbReference>
<dbReference type="PANTHER" id="PTHR14969:SF62">
    <property type="entry name" value="DECAPRENYLPHOSPHORYL-5-PHOSPHORIBOSE PHOSPHATASE RV3807C-RELATED"/>
    <property type="match status" value="1"/>
</dbReference>
<keyword evidence="6" id="KW-0472">Membrane</keyword>
<dbReference type="AlphaFoldDB" id="A0A2A2D0J5"/>
<protein>
    <submittedName>
        <fullName evidence="8">Phosphatase PAP2 family protein</fullName>
    </submittedName>
</protein>
<feature type="domain" description="Phosphatidic acid phosphatase type 2/haloperoxidase" evidence="7">
    <location>
        <begin position="64"/>
        <end position="167"/>
    </location>
</feature>
<dbReference type="GO" id="GO:0005886">
    <property type="term" value="C:plasma membrane"/>
    <property type="evidence" value="ECO:0007669"/>
    <property type="project" value="UniProtKB-SubCell"/>
</dbReference>
<comment type="subcellular location">
    <subcellularLocation>
        <location evidence="1">Cell membrane</location>
        <topology evidence="1">Multi-pass membrane protein</topology>
    </subcellularLocation>
</comment>
<keyword evidence="9" id="KW-1185">Reference proteome</keyword>
<evidence type="ECO:0000256" key="2">
    <source>
        <dbReference type="ARBA" id="ARBA00022475"/>
    </source>
</evidence>
<reference evidence="8 9" key="1">
    <citation type="submission" date="2017-08" db="EMBL/GenBank/DDBJ databases">
        <title>Genome sequence of Streptomyces albireticuli NRRL B-1670.</title>
        <authorList>
            <person name="Graham D.E."/>
            <person name="Mahan K.M."/>
            <person name="Klingeman D.M."/>
            <person name="Hettich R.L."/>
            <person name="Parry R.J."/>
            <person name="Spain J.C."/>
        </authorList>
    </citation>
    <scope>NUCLEOTIDE SEQUENCE [LARGE SCALE GENOMIC DNA]</scope>
    <source>
        <strain evidence="8 9">NRRL B-1670</strain>
    </source>
</reference>
<evidence type="ECO:0000259" key="7">
    <source>
        <dbReference type="SMART" id="SM00014"/>
    </source>
</evidence>
<dbReference type="SMART" id="SM00014">
    <property type="entry name" value="acidPPc"/>
    <property type="match status" value="1"/>
</dbReference>